<dbReference type="EMBL" id="MEXH01000002">
    <property type="protein sequence ID" value="OGC93104.1"/>
    <property type="molecule type" value="Genomic_DNA"/>
</dbReference>
<dbReference type="AlphaFoldDB" id="A0A1F4YGU9"/>
<evidence type="ECO:0000313" key="2">
    <source>
        <dbReference type="Proteomes" id="UP000178176"/>
    </source>
</evidence>
<comment type="caution">
    <text evidence="1">The sequence shown here is derived from an EMBL/GenBank/DDBJ whole genome shotgun (WGS) entry which is preliminary data.</text>
</comment>
<name>A0A1F4YGU9_9BACT</name>
<organism evidence="1 2">
    <name type="scientific">Candidatus Amesbacteria bacterium RIFCSPHIGHO2_01_FULL_48_32b</name>
    <dbReference type="NCBI Taxonomy" id="1797253"/>
    <lineage>
        <taxon>Bacteria</taxon>
        <taxon>Candidatus Amesiibacteriota</taxon>
    </lineage>
</organism>
<dbReference type="Pfam" id="PF18924">
    <property type="entry name" value="DUF5674"/>
    <property type="match status" value="1"/>
</dbReference>
<gene>
    <name evidence="1" type="ORF">A2876_00970</name>
</gene>
<dbReference type="InterPro" id="IPR043731">
    <property type="entry name" value="DUF5674"/>
</dbReference>
<proteinExistence type="predicted"/>
<accession>A0A1F4YGU9</accession>
<sequence length="110" mass="12164">MVILLASLADEISTQKASADLGGYVKFVVDLKRGVMTIGGLRHFEGEQLLLQDGSHQVDLWGGGVDLESHEIDYESMINIRPPVNSSREALDPDIRAQMRSIVNKLFVKI</sequence>
<protein>
    <submittedName>
        <fullName evidence="1">Uncharacterized protein</fullName>
    </submittedName>
</protein>
<reference evidence="1 2" key="1">
    <citation type="journal article" date="2016" name="Nat. Commun.">
        <title>Thousands of microbial genomes shed light on interconnected biogeochemical processes in an aquifer system.</title>
        <authorList>
            <person name="Anantharaman K."/>
            <person name="Brown C.T."/>
            <person name="Hug L.A."/>
            <person name="Sharon I."/>
            <person name="Castelle C.J."/>
            <person name="Probst A.J."/>
            <person name="Thomas B.C."/>
            <person name="Singh A."/>
            <person name="Wilkins M.J."/>
            <person name="Karaoz U."/>
            <person name="Brodie E.L."/>
            <person name="Williams K.H."/>
            <person name="Hubbard S.S."/>
            <person name="Banfield J.F."/>
        </authorList>
    </citation>
    <scope>NUCLEOTIDE SEQUENCE [LARGE SCALE GENOMIC DNA]</scope>
</reference>
<dbReference type="Proteomes" id="UP000178176">
    <property type="component" value="Unassembled WGS sequence"/>
</dbReference>
<evidence type="ECO:0000313" key="1">
    <source>
        <dbReference type="EMBL" id="OGC93104.1"/>
    </source>
</evidence>